<dbReference type="STRING" id="928724.SacglDRAFT_04264"/>
<evidence type="ECO:0000256" key="4">
    <source>
        <dbReference type="ARBA" id="ARBA00022692"/>
    </source>
</evidence>
<feature type="transmembrane region" description="Helical" evidence="8">
    <location>
        <begin position="59"/>
        <end position="80"/>
    </location>
</feature>
<evidence type="ECO:0000313" key="10">
    <source>
        <dbReference type="Proteomes" id="UP000005087"/>
    </source>
</evidence>
<keyword evidence="6 8" id="KW-0472">Membrane</keyword>
<comment type="similarity">
    <text evidence="7">Belongs to the drug/metabolite transporter (DMT) superfamily. Small multidrug resistance (SMR) (TC 2.A.7.1) family.</text>
</comment>
<proteinExistence type="inferred from homology"/>
<comment type="subcellular location">
    <subcellularLocation>
        <location evidence="1 7">Cell membrane</location>
        <topology evidence="1 7">Multi-pass membrane protein</topology>
    </subcellularLocation>
</comment>
<dbReference type="GO" id="GO:0022857">
    <property type="term" value="F:transmembrane transporter activity"/>
    <property type="evidence" value="ECO:0007669"/>
    <property type="project" value="InterPro"/>
</dbReference>
<evidence type="ECO:0000256" key="2">
    <source>
        <dbReference type="ARBA" id="ARBA00022448"/>
    </source>
</evidence>
<dbReference type="eggNOG" id="COG2076">
    <property type="taxonomic scope" value="Bacteria"/>
</dbReference>
<keyword evidence="2" id="KW-0813">Transport</keyword>
<dbReference type="RefSeq" id="WP_005466969.1">
    <property type="nucleotide sequence ID" value="NZ_CM001484.1"/>
</dbReference>
<dbReference type="InterPro" id="IPR000390">
    <property type="entry name" value="Small_drug/metabolite_transptr"/>
</dbReference>
<keyword evidence="5 8" id="KW-1133">Transmembrane helix</keyword>
<dbReference type="EMBL" id="CM001484">
    <property type="protein sequence ID" value="EIF01095.1"/>
    <property type="molecule type" value="Genomic_DNA"/>
</dbReference>
<dbReference type="SUPFAM" id="SSF103481">
    <property type="entry name" value="Multidrug resistance efflux transporter EmrE"/>
    <property type="match status" value="1"/>
</dbReference>
<dbReference type="AlphaFoldDB" id="I1D820"/>
<keyword evidence="4 7" id="KW-0812">Transmembrane</keyword>
<dbReference type="InterPro" id="IPR037185">
    <property type="entry name" value="EmrE-like"/>
</dbReference>
<evidence type="ECO:0000256" key="8">
    <source>
        <dbReference type="SAM" id="Phobius"/>
    </source>
</evidence>
<sequence length="108" mass="11056">MSPYVLLAAAIAAEVTGTISLKYADGFTKLVPSTVVVVAYGTAFYLLARVLKAGMPVGVVYAIWSAVGVALVALIGALFLGERLNLTMIFGLVLVIGGVVLLELGGGE</sequence>
<dbReference type="InterPro" id="IPR045324">
    <property type="entry name" value="Small_multidrug_res"/>
</dbReference>
<evidence type="ECO:0000256" key="7">
    <source>
        <dbReference type="RuleBase" id="RU003942"/>
    </source>
</evidence>
<protein>
    <submittedName>
        <fullName evidence="9">Cation/cationic drug transporter</fullName>
    </submittedName>
</protein>
<organism evidence="9 10">
    <name type="scientific">Saccharomonospora glauca K62</name>
    <dbReference type="NCBI Taxonomy" id="928724"/>
    <lineage>
        <taxon>Bacteria</taxon>
        <taxon>Bacillati</taxon>
        <taxon>Actinomycetota</taxon>
        <taxon>Actinomycetes</taxon>
        <taxon>Pseudonocardiales</taxon>
        <taxon>Pseudonocardiaceae</taxon>
        <taxon>Saccharomonospora</taxon>
    </lineage>
</organism>
<accession>I1D820</accession>
<dbReference type="Pfam" id="PF00893">
    <property type="entry name" value="Multi_Drug_Res"/>
    <property type="match status" value="1"/>
</dbReference>
<dbReference type="OrthoDB" id="3175079at2"/>
<evidence type="ECO:0000256" key="3">
    <source>
        <dbReference type="ARBA" id="ARBA00022475"/>
    </source>
</evidence>
<dbReference type="PANTHER" id="PTHR30561:SF1">
    <property type="entry name" value="MULTIDRUG TRANSPORTER EMRE"/>
    <property type="match status" value="1"/>
</dbReference>
<dbReference type="Proteomes" id="UP000005087">
    <property type="component" value="Chromosome"/>
</dbReference>
<evidence type="ECO:0000256" key="1">
    <source>
        <dbReference type="ARBA" id="ARBA00004651"/>
    </source>
</evidence>
<feature type="transmembrane region" description="Helical" evidence="8">
    <location>
        <begin position="30"/>
        <end position="47"/>
    </location>
</feature>
<evidence type="ECO:0000313" key="9">
    <source>
        <dbReference type="EMBL" id="EIF01095.1"/>
    </source>
</evidence>
<evidence type="ECO:0000256" key="5">
    <source>
        <dbReference type="ARBA" id="ARBA00022989"/>
    </source>
</evidence>
<feature type="transmembrane region" description="Helical" evidence="8">
    <location>
        <begin position="86"/>
        <end position="105"/>
    </location>
</feature>
<keyword evidence="10" id="KW-1185">Reference proteome</keyword>
<name>I1D820_9PSEU</name>
<dbReference type="FunFam" id="1.10.3730.20:FF:000001">
    <property type="entry name" value="Quaternary ammonium compound resistance transporter SugE"/>
    <property type="match status" value="1"/>
</dbReference>
<dbReference type="Gene3D" id="1.10.3730.20">
    <property type="match status" value="1"/>
</dbReference>
<reference evidence="9 10" key="1">
    <citation type="submission" date="2011-09" db="EMBL/GenBank/DDBJ databases">
        <authorList>
            <consortium name="US DOE Joint Genome Institute (JGI-PGF)"/>
            <person name="Lucas S."/>
            <person name="Han J."/>
            <person name="Lapidus A."/>
            <person name="Cheng J.-F."/>
            <person name="Goodwin L."/>
            <person name="Pitluck S."/>
            <person name="Peters L."/>
            <person name="Land M.L."/>
            <person name="Hauser L."/>
            <person name="Brambilla E."/>
            <person name="Klenk H.-P."/>
            <person name="Woyke T.J."/>
        </authorList>
    </citation>
    <scope>NUCLEOTIDE SEQUENCE [LARGE SCALE GENOMIC DNA]</scope>
    <source>
        <strain evidence="9 10">K62</strain>
    </source>
</reference>
<gene>
    <name evidence="9" type="ORF">SacglDRAFT_04264</name>
</gene>
<dbReference type="GO" id="GO:0005886">
    <property type="term" value="C:plasma membrane"/>
    <property type="evidence" value="ECO:0007669"/>
    <property type="project" value="UniProtKB-SubCell"/>
</dbReference>
<dbReference type="PANTHER" id="PTHR30561">
    <property type="entry name" value="SMR FAMILY PROTON-DEPENDENT DRUG EFFLUX TRANSPORTER SUGE"/>
    <property type="match status" value="1"/>
</dbReference>
<evidence type="ECO:0000256" key="6">
    <source>
        <dbReference type="ARBA" id="ARBA00023136"/>
    </source>
</evidence>
<keyword evidence="3" id="KW-1003">Cell membrane</keyword>
<reference evidence="10" key="2">
    <citation type="submission" date="2012-01" db="EMBL/GenBank/DDBJ databases">
        <title>Noncontiguous Finished sequence of chromosome of Saccharomonospora glauca K62.</title>
        <authorList>
            <consortium name="US DOE Joint Genome Institute"/>
            <person name="Lucas S."/>
            <person name="Han J."/>
            <person name="Lapidus A."/>
            <person name="Cheng J.-F."/>
            <person name="Goodwin L."/>
            <person name="Pitluck S."/>
            <person name="Peters L."/>
            <person name="Mikhailova N."/>
            <person name="Held B."/>
            <person name="Detter J.C."/>
            <person name="Han C."/>
            <person name="Tapia R."/>
            <person name="Land M."/>
            <person name="Hauser L."/>
            <person name="Kyrpides N."/>
            <person name="Ivanova N."/>
            <person name="Pagani I."/>
            <person name="Brambilla E.-M."/>
            <person name="Klenk H.-P."/>
            <person name="Woyke T."/>
        </authorList>
    </citation>
    <scope>NUCLEOTIDE SEQUENCE [LARGE SCALE GENOMIC DNA]</scope>
    <source>
        <strain evidence="10">K62</strain>
    </source>
</reference>
<dbReference type="HOGENOM" id="CLU_133067_0_2_11"/>